<organism evidence="1 2">
    <name type="scientific">Fenollaria massiliensis</name>
    <dbReference type="NCBI Taxonomy" id="938288"/>
    <lineage>
        <taxon>Bacteria</taxon>
        <taxon>Bacillati</taxon>
        <taxon>Bacillota</taxon>
        <taxon>Clostridia</taxon>
        <taxon>Eubacteriales</taxon>
        <taxon>Fenollaria</taxon>
    </lineage>
</organism>
<dbReference type="RefSeq" id="WP_070598807.1">
    <property type="nucleotide sequence ID" value="NZ_CP096649.1"/>
</dbReference>
<name>A0A9E7DKR7_9FIRM</name>
<reference evidence="1" key="1">
    <citation type="submission" date="2022-04" db="EMBL/GenBank/DDBJ databases">
        <title>Complete genome sequences of Ezakiella coagulans and Fenollaria massiliensis.</title>
        <authorList>
            <person name="France M.T."/>
            <person name="Clifford J."/>
            <person name="Narina S."/>
            <person name="Rutt L."/>
            <person name="Ravel J."/>
        </authorList>
    </citation>
    <scope>NUCLEOTIDE SEQUENCE</scope>
    <source>
        <strain evidence="1">C0061C2</strain>
    </source>
</reference>
<evidence type="ECO:0000313" key="2">
    <source>
        <dbReference type="Proteomes" id="UP000831151"/>
    </source>
</evidence>
<keyword evidence="2" id="KW-1185">Reference proteome</keyword>
<evidence type="ECO:0000313" key="1">
    <source>
        <dbReference type="EMBL" id="UQK59790.1"/>
    </source>
</evidence>
<dbReference type="Proteomes" id="UP000831151">
    <property type="component" value="Chromosome"/>
</dbReference>
<accession>A0A9E7DKR7</accession>
<sequence>MVKLILGAKGAGKTKWLINGANDDIKSGNGNITFLDVEDEHIFSLDTNVRLINLSDYSINTIEKFYGFLLGMLSMDFDLEKIYIDSVYKIIDIKKEDLKCLVKNLEEISEKHDVDILINVDYLAEDVDSDLRSYVEEVK</sequence>
<proteinExistence type="predicted"/>
<evidence type="ECO:0008006" key="3">
    <source>
        <dbReference type="Google" id="ProtNLM"/>
    </source>
</evidence>
<dbReference type="KEGG" id="fms:M1R53_03860"/>
<dbReference type="AlphaFoldDB" id="A0A9E7DKR7"/>
<protein>
    <recommendedName>
        <fullName evidence="3">Twitching motility protein PilT</fullName>
    </recommendedName>
</protein>
<gene>
    <name evidence="1" type="ORF">M1R53_03860</name>
</gene>
<dbReference type="EMBL" id="CP096649">
    <property type="protein sequence ID" value="UQK59790.1"/>
    <property type="molecule type" value="Genomic_DNA"/>
</dbReference>